<evidence type="ECO:0000259" key="9">
    <source>
        <dbReference type="PROSITE" id="PS50893"/>
    </source>
</evidence>
<evidence type="ECO:0000313" key="11">
    <source>
        <dbReference type="EMBL" id="MDS1271539.1"/>
    </source>
</evidence>
<comment type="subcellular location">
    <subcellularLocation>
        <location evidence="1">Cell membrane</location>
        <topology evidence="1">Multi-pass membrane protein</topology>
    </subcellularLocation>
</comment>
<evidence type="ECO:0000256" key="6">
    <source>
        <dbReference type="ARBA" id="ARBA00023136"/>
    </source>
</evidence>
<sequence>MTVQSPDTSRRALWSWISSYKWTFSGVLLLGLGAQTAGLAQPLATKAIFDSLATDASLFLPIAILLALAVFGLTFNYFGEYASGRLSERASRDLRSAVLRRILASRVGQIEGFPSGDLLSRTSSDMRLVQQTAIPALVDILVVPLTVLAGVTFMLIIDPVLALVVIVVLGVATVAQYLLFQQIATYTEVAQDHLGRATGVVNRVLLALRTVKSARTEGREAAEFDRHAGAAFRAGVRVARRQALTDTTTYAAVDLTFLIVLAVGALRLSTGAIGIGDLVAILLYVIIIQEPLESLVGSITELATGLAALRRVMVLLRLPSEEHPPAVVEHSRTANGLPPAAADGRAPPSAAVSLRREIEFSGVWLAHDERPVLRGLTMRARPGLTAVVGPSGAGKTSTLSLIQRFVDPDRGAIRLNGTDIHQMRLSELRKHISYVQQEAPLLGETIREAVCYSATDLDERRMWQVLEWVGLVEWVADQPAGLDTPVGEGGVRVSGGQRQRLAVARALLQDGAAILLDEATSQLDPPNEQRLVDSLVRHNRDRIIIAVTHRPSLAVQADQVIMLMDGVVCASGTHAEMLTNPAYRKLISNWNPQLDVS</sequence>
<dbReference type="SUPFAM" id="SSF52540">
    <property type="entry name" value="P-loop containing nucleoside triphosphate hydrolases"/>
    <property type="match status" value="1"/>
</dbReference>
<dbReference type="GO" id="GO:0005524">
    <property type="term" value="F:ATP binding"/>
    <property type="evidence" value="ECO:0007669"/>
    <property type="project" value="UniProtKB-KW"/>
</dbReference>
<comment type="caution">
    <text evidence="11">The sequence shown here is derived from an EMBL/GenBank/DDBJ whole genome shotgun (WGS) entry which is preliminary data.</text>
</comment>
<keyword evidence="3" id="KW-0547">Nucleotide-binding</keyword>
<proteinExistence type="predicted"/>
<dbReference type="InterPro" id="IPR003439">
    <property type="entry name" value="ABC_transporter-like_ATP-bd"/>
</dbReference>
<evidence type="ECO:0000259" key="10">
    <source>
        <dbReference type="PROSITE" id="PS50929"/>
    </source>
</evidence>
<evidence type="ECO:0000256" key="5">
    <source>
        <dbReference type="ARBA" id="ARBA00022989"/>
    </source>
</evidence>
<evidence type="ECO:0000313" key="12">
    <source>
        <dbReference type="Proteomes" id="UP001250214"/>
    </source>
</evidence>
<dbReference type="PROSITE" id="PS50893">
    <property type="entry name" value="ABC_TRANSPORTER_2"/>
    <property type="match status" value="1"/>
</dbReference>
<keyword evidence="5 8" id="KW-1133">Transmembrane helix</keyword>
<dbReference type="InterPro" id="IPR039421">
    <property type="entry name" value="Type_1_exporter"/>
</dbReference>
<organism evidence="11 12">
    <name type="scientific">Lipingzhangella rawalii</name>
    <dbReference type="NCBI Taxonomy" id="2055835"/>
    <lineage>
        <taxon>Bacteria</taxon>
        <taxon>Bacillati</taxon>
        <taxon>Actinomycetota</taxon>
        <taxon>Actinomycetes</taxon>
        <taxon>Streptosporangiales</taxon>
        <taxon>Nocardiopsidaceae</taxon>
        <taxon>Lipingzhangella</taxon>
    </lineage>
</organism>
<dbReference type="PANTHER" id="PTHR43394">
    <property type="entry name" value="ATP-DEPENDENT PERMEASE MDL1, MITOCHONDRIAL"/>
    <property type="match status" value="1"/>
</dbReference>
<dbReference type="InterPro" id="IPR036640">
    <property type="entry name" value="ABC1_TM_sf"/>
</dbReference>
<name>A0ABU2H9K9_9ACTN</name>
<dbReference type="Gene3D" id="1.20.1560.10">
    <property type="entry name" value="ABC transporter type 1, transmembrane domain"/>
    <property type="match status" value="1"/>
</dbReference>
<keyword evidence="2 8" id="KW-0812">Transmembrane</keyword>
<feature type="transmembrane region" description="Helical" evidence="8">
    <location>
        <begin position="56"/>
        <end position="79"/>
    </location>
</feature>
<evidence type="ECO:0000256" key="7">
    <source>
        <dbReference type="SAM" id="MobiDB-lite"/>
    </source>
</evidence>
<evidence type="ECO:0000256" key="1">
    <source>
        <dbReference type="ARBA" id="ARBA00004651"/>
    </source>
</evidence>
<feature type="domain" description="ABC transmembrane type-1" evidence="10">
    <location>
        <begin position="26"/>
        <end position="304"/>
    </location>
</feature>
<dbReference type="InterPro" id="IPR003593">
    <property type="entry name" value="AAA+_ATPase"/>
</dbReference>
<keyword evidence="12" id="KW-1185">Reference proteome</keyword>
<dbReference type="SUPFAM" id="SSF90123">
    <property type="entry name" value="ABC transporter transmembrane region"/>
    <property type="match status" value="1"/>
</dbReference>
<feature type="region of interest" description="Disordered" evidence="7">
    <location>
        <begin position="326"/>
        <end position="346"/>
    </location>
</feature>
<feature type="transmembrane region" description="Helical" evidence="8">
    <location>
        <begin position="136"/>
        <end position="156"/>
    </location>
</feature>
<dbReference type="EMBL" id="JAVLVT010000006">
    <property type="protein sequence ID" value="MDS1271539.1"/>
    <property type="molecule type" value="Genomic_DNA"/>
</dbReference>
<evidence type="ECO:0000256" key="8">
    <source>
        <dbReference type="SAM" id="Phobius"/>
    </source>
</evidence>
<dbReference type="PROSITE" id="PS00211">
    <property type="entry name" value="ABC_TRANSPORTER_1"/>
    <property type="match status" value="1"/>
</dbReference>
<feature type="transmembrane region" description="Helical" evidence="8">
    <location>
        <begin position="162"/>
        <end position="180"/>
    </location>
</feature>
<dbReference type="Pfam" id="PF00664">
    <property type="entry name" value="ABC_membrane"/>
    <property type="match status" value="1"/>
</dbReference>
<dbReference type="InterPro" id="IPR011527">
    <property type="entry name" value="ABC1_TM_dom"/>
</dbReference>
<dbReference type="PANTHER" id="PTHR43394:SF1">
    <property type="entry name" value="ATP-BINDING CASSETTE SUB-FAMILY B MEMBER 10, MITOCHONDRIAL"/>
    <property type="match status" value="1"/>
</dbReference>
<reference evidence="12" key="1">
    <citation type="submission" date="2023-07" db="EMBL/GenBank/DDBJ databases">
        <title>Novel species in the genus Lipingzhangella isolated from Sambhar Salt Lake.</title>
        <authorList>
            <person name="Jiya N."/>
            <person name="Kajale S."/>
            <person name="Sharma A."/>
        </authorList>
    </citation>
    <scope>NUCLEOTIDE SEQUENCE [LARGE SCALE GENOMIC DNA]</scope>
    <source>
        <strain evidence="12">LS1_29</strain>
    </source>
</reference>
<dbReference type="Gene3D" id="3.40.50.300">
    <property type="entry name" value="P-loop containing nucleotide triphosphate hydrolases"/>
    <property type="match status" value="1"/>
</dbReference>
<dbReference type="CDD" id="cd18551">
    <property type="entry name" value="ABC_6TM_LmrA_like"/>
    <property type="match status" value="1"/>
</dbReference>
<feature type="domain" description="ABC transporter" evidence="9">
    <location>
        <begin position="358"/>
        <end position="590"/>
    </location>
</feature>
<protein>
    <submittedName>
        <fullName evidence="11">ABC transporter ATP-binding protein</fullName>
    </submittedName>
</protein>
<gene>
    <name evidence="11" type="ORF">RIF23_14665</name>
</gene>
<dbReference type="PROSITE" id="PS50929">
    <property type="entry name" value="ABC_TM1F"/>
    <property type="match status" value="1"/>
</dbReference>
<dbReference type="RefSeq" id="WP_310913090.1">
    <property type="nucleotide sequence ID" value="NZ_JAVLVT010000006.1"/>
</dbReference>
<evidence type="ECO:0000256" key="3">
    <source>
        <dbReference type="ARBA" id="ARBA00022741"/>
    </source>
</evidence>
<keyword evidence="4 11" id="KW-0067">ATP-binding</keyword>
<dbReference type="InterPro" id="IPR027417">
    <property type="entry name" value="P-loop_NTPase"/>
</dbReference>
<dbReference type="Proteomes" id="UP001250214">
    <property type="component" value="Unassembled WGS sequence"/>
</dbReference>
<feature type="transmembrane region" description="Helical" evidence="8">
    <location>
        <begin position="272"/>
        <end position="288"/>
    </location>
</feature>
<dbReference type="SMART" id="SM00382">
    <property type="entry name" value="AAA"/>
    <property type="match status" value="1"/>
</dbReference>
<accession>A0ABU2H9K9</accession>
<dbReference type="InterPro" id="IPR017871">
    <property type="entry name" value="ABC_transporter-like_CS"/>
</dbReference>
<evidence type="ECO:0000256" key="4">
    <source>
        <dbReference type="ARBA" id="ARBA00022840"/>
    </source>
</evidence>
<dbReference type="Pfam" id="PF00005">
    <property type="entry name" value="ABC_tran"/>
    <property type="match status" value="1"/>
</dbReference>
<keyword evidence="6 8" id="KW-0472">Membrane</keyword>
<evidence type="ECO:0000256" key="2">
    <source>
        <dbReference type="ARBA" id="ARBA00022692"/>
    </source>
</evidence>